<comment type="caution">
    <text evidence="1">The sequence shown here is derived from an EMBL/GenBank/DDBJ whole genome shotgun (WGS) entry which is preliminary data.</text>
</comment>
<reference evidence="1" key="1">
    <citation type="journal article" date="2014" name="Front. Microbiol.">
        <title>High frequency of phylogenetically diverse reductive dehalogenase-homologous genes in deep subseafloor sedimentary metagenomes.</title>
        <authorList>
            <person name="Kawai M."/>
            <person name="Futagami T."/>
            <person name="Toyoda A."/>
            <person name="Takaki Y."/>
            <person name="Nishi S."/>
            <person name="Hori S."/>
            <person name="Arai W."/>
            <person name="Tsubouchi T."/>
            <person name="Morono Y."/>
            <person name="Uchiyama I."/>
            <person name="Ito T."/>
            <person name="Fujiyama A."/>
            <person name="Inagaki F."/>
            <person name="Takami H."/>
        </authorList>
    </citation>
    <scope>NUCLEOTIDE SEQUENCE</scope>
    <source>
        <strain evidence="1">Expedition CK06-06</strain>
    </source>
</reference>
<feature type="non-terminal residue" evidence="1">
    <location>
        <position position="1"/>
    </location>
</feature>
<name>X1SQC6_9ZZZZ</name>
<dbReference type="AlphaFoldDB" id="X1SQC6"/>
<organism evidence="1">
    <name type="scientific">marine sediment metagenome</name>
    <dbReference type="NCBI Taxonomy" id="412755"/>
    <lineage>
        <taxon>unclassified sequences</taxon>
        <taxon>metagenomes</taxon>
        <taxon>ecological metagenomes</taxon>
    </lineage>
</organism>
<accession>X1SQC6</accession>
<proteinExistence type="predicted"/>
<dbReference type="EMBL" id="BARW01020750">
    <property type="protein sequence ID" value="GAI95292.1"/>
    <property type="molecule type" value="Genomic_DNA"/>
</dbReference>
<evidence type="ECO:0000313" key="1">
    <source>
        <dbReference type="EMBL" id="GAI95292.1"/>
    </source>
</evidence>
<sequence>SLRIDEGSSDGSISSAKMMDAKGKTTTISKMTLLSFVRFD</sequence>
<gene>
    <name evidence="1" type="ORF">S12H4_34997</name>
</gene>
<protein>
    <submittedName>
        <fullName evidence="1">Uncharacterized protein</fullName>
    </submittedName>
</protein>